<protein>
    <submittedName>
        <fullName evidence="2">Uncharacterized protein</fullName>
    </submittedName>
</protein>
<dbReference type="Proteomes" id="UP000824120">
    <property type="component" value="Chromosome 4"/>
</dbReference>
<dbReference type="AlphaFoldDB" id="A0A9J5ZA52"/>
<feature type="region of interest" description="Disordered" evidence="1">
    <location>
        <begin position="1"/>
        <end position="20"/>
    </location>
</feature>
<organism evidence="2 3">
    <name type="scientific">Solanum commersonii</name>
    <name type="common">Commerson's wild potato</name>
    <name type="synonym">Commerson's nightshade</name>
    <dbReference type="NCBI Taxonomy" id="4109"/>
    <lineage>
        <taxon>Eukaryota</taxon>
        <taxon>Viridiplantae</taxon>
        <taxon>Streptophyta</taxon>
        <taxon>Embryophyta</taxon>
        <taxon>Tracheophyta</taxon>
        <taxon>Spermatophyta</taxon>
        <taxon>Magnoliopsida</taxon>
        <taxon>eudicotyledons</taxon>
        <taxon>Gunneridae</taxon>
        <taxon>Pentapetalae</taxon>
        <taxon>asterids</taxon>
        <taxon>lamiids</taxon>
        <taxon>Solanales</taxon>
        <taxon>Solanaceae</taxon>
        <taxon>Solanoideae</taxon>
        <taxon>Solaneae</taxon>
        <taxon>Solanum</taxon>
    </lineage>
</organism>
<name>A0A9J5ZA52_SOLCO</name>
<feature type="compositionally biased region" description="Polar residues" evidence="1">
    <location>
        <begin position="9"/>
        <end position="18"/>
    </location>
</feature>
<sequence>MSVEEKGVTSKSLASSRGTPAHRHNSVIKIGKGKEVCLCLALIDISCLIRSPRSMLLWDMIAPRQDALGWYRMDSFWDGIMVMVMKLNQKRAAILKALFSMGPYLDPPRGGIGNQWSQPVLQFI</sequence>
<accession>A0A9J5ZA52</accession>
<evidence type="ECO:0000313" key="3">
    <source>
        <dbReference type="Proteomes" id="UP000824120"/>
    </source>
</evidence>
<reference evidence="2 3" key="1">
    <citation type="submission" date="2020-09" db="EMBL/GenBank/DDBJ databases">
        <title>De no assembly of potato wild relative species, Solanum commersonii.</title>
        <authorList>
            <person name="Cho K."/>
        </authorList>
    </citation>
    <scope>NUCLEOTIDE SEQUENCE [LARGE SCALE GENOMIC DNA]</scope>
    <source>
        <strain evidence="2">LZ3.2</strain>
        <tissue evidence="2">Leaf</tissue>
    </source>
</reference>
<comment type="caution">
    <text evidence="2">The sequence shown here is derived from an EMBL/GenBank/DDBJ whole genome shotgun (WGS) entry which is preliminary data.</text>
</comment>
<keyword evidence="3" id="KW-1185">Reference proteome</keyword>
<evidence type="ECO:0000256" key="1">
    <source>
        <dbReference type="SAM" id="MobiDB-lite"/>
    </source>
</evidence>
<dbReference type="EMBL" id="JACXVP010000004">
    <property type="protein sequence ID" value="KAG5609522.1"/>
    <property type="molecule type" value="Genomic_DNA"/>
</dbReference>
<evidence type="ECO:0000313" key="2">
    <source>
        <dbReference type="EMBL" id="KAG5609522.1"/>
    </source>
</evidence>
<gene>
    <name evidence="2" type="ORF">H5410_020803</name>
</gene>
<proteinExistence type="predicted"/>